<dbReference type="Pfam" id="PF01233">
    <property type="entry name" value="NMT"/>
    <property type="match status" value="1"/>
</dbReference>
<keyword evidence="3" id="KW-0808">Transferase</keyword>
<evidence type="ECO:0000313" key="8">
    <source>
        <dbReference type="Proteomes" id="UP000792220"/>
    </source>
</evidence>
<dbReference type="InterPro" id="IPR016181">
    <property type="entry name" value="Acyl_CoA_acyltransferase"/>
</dbReference>
<dbReference type="InterPro" id="IPR022676">
    <property type="entry name" value="NMT_N"/>
</dbReference>
<dbReference type="EMBL" id="HF679132">
    <property type="protein sequence ID" value="CCU55813.1"/>
    <property type="molecule type" value="Genomic_DNA"/>
</dbReference>
<reference evidence="7" key="1">
    <citation type="journal article" date="2013" name="J. Virol.">
        <title>New Insights into the Evolution of Entomopoxvirinae from the Complete Genome Sequences of Four Entomopoxviruses Infecting Adoxophyes honmai, Choristoneura biennis, Choristoneura rosaceana, and Mythimna separata.</title>
        <authorList>
            <person name="Theze J."/>
            <person name="Takatsuka J."/>
            <person name="Li Z."/>
            <person name="Gallais J."/>
            <person name="Doucet D."/>
            <person name="Arif B."/>
            <person name="Nakai M."/>
            <person name="Herniou E.A."/>
        </authorList>
    </citation>
    <scope>NUCLEOTIDE SEQUENCE</scope>
</reference>
<name>A0A916NY54_CBEPV</name>
<gene>
    <name evidence="7" type="ORF">CHBEV_245</name>
</gene>
<evidence type="ECO:0000256" key="3">
    <source>
        <dbReference type="ARBA" id="ARBA00022679"/>
    </source>
</evidence>
<dbReference type="Proteomes" id="UP000792220">
    <property type="component" value="Genome"/>
</dbReference>
<feature type="domain" description="N-acetyltransferase" evidence="6">
    <location>
        <begin position="38"/>
        <end position="202"/>
    </location>
</feature>
<organismHost>
    <name type="scientific">Choristoneura fumiferana</name>
    <name type="common">Spruce budworm moth</name>
    <name type="synonym">Archips fumiferana</name>
    <dbReference type="NCBI Taxonomy" id="7141"/>
</organismHost>
<dbReference type="OrthoDB" id="16550at10239"/>
<dbReference type="InterPro" id="IPR000182">
    <property type="entry name" value="GNAT_dom"/>
</dbReference>
<evidence type="ECO:0000313" key="7">
    <source>
        <dbReference type="EMBL" id="CCU55813.1"/>
    </source>
</evidence>
<proteinExistence type="inferred from homology"/>
<evidence type="ECO:0000256" key="5">
    <source>
        <dbReference type="ARBA" id="ARBA00031242"/>
    </source>
</evidence>
<dbReference type="EC" id="2.3.1.97" evidence="2"/>
<dbReference type="CDD" id="cd04301">
    <property type="entry name" value="NAT_SF"/>
    <property type="match status" value="1"/>
</dbReference>
<keyword evidence="8" id="KW-1185">Reference proteome</keyword>
<dbReference type="PANTHER" id="PTHR11377">
    <property type="entry name" value="N-MYRISTOYL TRANSFERASE"/>
    <property type="match status" value="1"/>
</dbReference>
<dbReference type="Gene3D" id="3.40.630.170">
    <property type="match status" value="1"/>
</dbReference>
<protein>
    <recommendedName>
        <fullName evidence="2">glycylpeptide N-tetradecanoyltransferase</fullName>
        <ecNumber evidence="2">2.3.1.97</ecNumber>
    </recommendedName>
    <alternativeName>
        <fullName evidence="5">Myristoyl-CoA:protein N-myristoyltransferase</fullName>
    </alternativeName>
</protein>
<evidence type="ECO:0000256" key="2">
    <source>
        <dbReference type="ARBA" id="ARBA00012923"/>
    </source>
</evidence>
<accession>A0A916NY54</accession>
<dbReference type="RefSeq" id="YP_008004315.1">
    <property type="nucleotide sequence ID" value="NC_021248.1"/>
</dbReference>
<evidence type="ECO:0000259" key="6">
    <source>
        <dbReference type="PROSITE" id="PS51186"/>
    </source>
</evidence>
<dbReference type="KEGG" id="vg:15613235"/>
<dbReference type="PROSITE" id="PS51186">
    <property type="entry name" value="GNAT"/>
    <property type="match status" value="1"/>
</dbReference>
<sequence length="298" mass="36432">MSYWINKSICKLNYNSINNIINTIDPENPCNNFNVDDYRIKYLNDENIFEYNYFLYKNYNYKFNIETIKWLLLNPFTNREYNIILYDDDKIIGTISGIKKSISIHKNIYDCIQVTFLCIDKEYRNKNLHYYLIDEIMKIAKKNNIIIALFNSNIKFNNVKYIKEYNTYLTYGNNNFKKKNEPFDYRLLNNKTQDLFFTYTLEEYNYWFNNEHVVTISYNNNFIALLKCYLHINEKIISIFIIIEMYIRNNNIHKNYIPNNTILYKDYKCIKTMRLKSKLISYIYNYNFDSLNESIYLF</sequence>
<comment type="similarity">
    <text evidence="1">Belongs to the NMT family.</text>
</comment>
<keyword evidence="4" id="KW-0012">Acyltransferase</keyword>
<organism evidence="7 8">
    <name type="scientific">Choristoneura biennis entomopoxvirus</name>
    <name type="common">CbEPV</name>
    <dbReference type="NCBI Taxonomy" id="10288"/>
    <lineage>
        <taxon>Viruses</taxon>
        <taxon>Varidnaviria</taxon>
        <taxon>Bamfordvirae</taxon>
        <taxon>Nucleocytoviricota</taxon>
        <taxon>Pokkesviricetes</taxon>
        <taxon>Chitovirales</taxon>
        <taxon>Poxviridae</taxon>
        <taxon>Entomopoxvirinae</taxon>
        <taxon>Betaentomopoxvirus</taxon>
        <taxon>Betaentomopoxvirus cbiennis</taxon>
    </lineage>
</organism>
<dbReference type="InterPro" id="IPR000903">
    <property type="entry name" value="NMT"/>
</dbReference>
<evidence type="ECO:0000256" key="1">
    <source>
        <dbReference type="ARBA" id="ARBA00009469"/>
    </source>
</evidence>
<dbReference type="GeneID" id="15613235"/>
<evidence type="ECO:0000256" key="4">
    <source>
        <dbReference type="ARBA" id="ARBA00023315"/>
    </source>
</evidence>
<dbReference type="SUPFAM" id="SSF55729">
    <property type="entry name" value="Acyl-CoA N-acyltransferases (Nat)"/>
    <property type="match status" value="1"/>
</dbReference>
<dbReference type="PANTHER" id="PTHR11377:SF5">
    <property type="entry name" value="GLYCYLPEPTIDE N-TETRADECANOYLTRANSFERASE"/>
    <property type="match status" value="1"/>
</dbReference>
<dbReference type="GO" id="GO:0004379">
    <property type="term" value="F:glycylpeptide N-tetradecanoyltransferase activity"/>
    <property type="evidence" value="ECO:0007669"/>
    <property type="project" value="UniProtKB-EC"/>
</dbReference>